<evidence type="ECO:0000313" key="6">
    <source>
        <dbReference type="EMBL" id="SQB39669.1"/>
    </source>
</evidence>
<dbReference type="EMBL" id="RKIT01000002">
    <property type="protein sequence ID" value="RSC18375.1"/>
    <property type="molecule type" value="Genomic_DNA"/>
</dbReference>
<dbReference type="InterPro" id="IPR026269">
    <property type="entry name" value="DmsD-type"/>
</dbReference>
<reference evidence="7 9" key="5">
    <citation type="submission" date="2018-12" db="EMBL/GenBank/DDBJ databases">
        <authorList>
            <consortium name="Pathogen Informatics"/>
        </authorList>
    </citation>
    <scope>NUCLEOTIDE SEQUENCE [LARGE SCALE GENOMIC DNA]</scope>
    <source>
        <strain evidence="7 9">NCTC11075</strain>
    </source>
</reference>
<dbReference type="Proteomes" id="UP000282299">
    <property type="component" value="Unassembled WGS sequence"/>
</dbReference>
<dbReference type="PATRIC" id="fig|545.11.peg.70"/>
<dbReference type="InterPro" id="IPR036411">
    <property type="entry name" value="TorD-like_sf"/>
</dbReference>
<dbReference type="InterPro" id="IPR020945">
    <property type="entry name" value="DMSO/NO3_reduct_chaperone"/>
</dbReference>
<dbReference type="EMBL" id="LK931336">
    <property type="protein sequence ID" value="CDZ83478.1"/>
    <property type="molecule type" value="Genomic_DNA"/>
</dbReference>
<evidence type="ECO:0000313" key="9">
    <source>
        <dbReference type="Proteomes" id="UP000270272"/>
    </source>
</evidence>
<evidence type="ECO:0000256" key="1">
    <source>
        <dbReference type="ARBA" id="ARBA00023186"/>
    </source>
</evidence>
<reference evidence="4" key="6">
    <citation type="submission" date="2020-11" db="EMBL/GenBank/DDBJ databases">
        <title>Enhanced detection system for hospital associated transmission using whole genome sequencing surveillance.</title>
        <authorList>
            <person name="Harrison L.H."/>
            <person name="Van Tyne D."/>
            <person name="Marsh J.W."/>
            <person name="Griffith M.P."/>
            <person name="Snyder D.J."/>
            <person name="Cooper V.S."/>
            <person name="Mustapha M."/>
        </authorList>
    </citation>
    <scope>NUCLEOTIDE SEQUENCE</scope>
    <source>
        <strain evidence="4">CB00014</strain>
    </source>
</reference>
<dbReference type="AlphaFoldDB" id="A0A078LHZ2"/>
<dbReference type="Pfam" id="PF02613">
    <property type="entry name" value="Nitrate_red_del"/>
    <property type="match status" value="1"/>
</dbReference>
<accession>A0A078LHZ2</accession>
<dbReference type="InterPro" id="IPR050289">
    <property type="entry name" value="TorD/DmsD_chaperones"/>
</dbReference>
<protein>
    <recommendedName>
        <fullName evidence="2">Tat proofreading chaperone DmsD</fullName>
    </recommendedName>
    <alternativeName>
        <fullName evidence="2">DMSO reductase maturation protein</fullName>
    </alternativeName>
    <alternativeName>
        <fullName evidence="2">Twin-arginine leader-binding protein DmsD</fullName>
    </alternativeName>
</protein>
<name>A0A078LHZ2_CITKO</name>
<reference evidence="10" key="4">
    <citation type="submission" date="2018-10" db="EMBL/GenBank/DDBJ databases">
        <title>FDA dAtabase for Regulatory Grade micrObial Sequences (FDA-ARGOS): Supporting development and validation of Infectious Disease Dx tests.</title>
        <authorList>
            <person name="Goldberg B."/>
            <person name="Campos J."/>
            <person name="Tallon L."/>
            <person name="Sadzewicz L."/>
            <person name="Zhao X."/>
            <person name="Vavikolanu K."/>
            <person name="Mehta A."/>
            <person name="Aluvathingal J."/>
            <person name="Nadendla S."/>
            <person name="Geyer C."/>
            <person name="Nandy P."/>
            <person name="Yan Y."/>
            <person name="Sichtig H."/>
        </authorList>
    </citation>
    <scope>NUCLEOTIDE SEQUENCE [LARGE SCALE GENOMIC DNA]</scope>
    <source>
        <strain evidence="10">FDAARGOS_526</strain>
    </source>
</reference>
<dbReference type="Proteomes" id="UP000270272">
    <property type="component" value="Chromosome"/>
</dbReference>
<evidence type="ECO:0000313" key="10">
    <source>
        <dbReference type="Proteomes" id="UP000282299"/>
    </source>
</evidence>
<dbReference type="PANTHER" id="PTHR34227:SF6">
    <property type="entry name" value="TAT PROOFREADING CHAPERONE DMSD"/>
    <property type="match status" value="1"/>
</dbReference>
<evidence type="ECO:0000313" key="5">
    <source>
        <dbReference type="EMBL" id="RSC18375.1"/>
    </source>
</evidence>
<evidence type="ECO:0000313" key="3">
    <source>
        <dbReference type="EMBL" id="CDZ83478.1"/>
    </source>
</evidence>
<dbReference type="EMBL" id="UAVY01000008">
    <property type="protein sequence ID" value="SQB39669.1"/>
    <property type="molecule type" value="Genomic_DNA"/>
</dbReference>
<dbReference type="GO" id="GO:0005048">
    <property type="term" value="F:signal sequence binding"/>
    <property type="evidence" value="ECO:0007669"/>
    <property type="project" value="InterPro"/>
</dbReference>
<dbReference type="PANTHER" id="PTHR34227">
    <property type="entry name" value="CHAPERONE PROTEIN YCDY"/>
    <property type="match status" value="1"/>
</dbReference>
<dbReference type="Proteomes" id="UP000807555">
    <property type="component" value="Unassembled WGS sequence"/>
</dbReference>
<dbReference type="HAMAP" id="MF_00940">
    <property type="entry name" value="DmsD_chaperone"/>
    <property type="match status" value="1"/>
</dbReference>
<organism evidence="3">
    <name type="scientific">Citrobacter koseri</name>
    <name type="common">Citrobacter diversus</name>
    <dbReference type="NCBI Taxonomy" id="545"/>
    <lineage>
        <taxon>Bacteria</taxon>
        <taxon>Pseudomonadati</taxon>
        <taxon>Pseudomonadota</taxon>
        <taxon>Gammaproteobacteria</taxon>
        <taxon>Enterobacterales</taxon>
        <taxon>Enterobacteriaceae</taxon>
        <taxon>Citrobacter</taxon>
    </lineage>
</organism>
<dbReference type="NCBIfam" id="NF008632">
    <property type="entry name" value="PRK11621.1"/>
    <property type="match status" value="1"/>
</dbReference>
<dbReference type="Gene3D" id="1.10.3480.10">
    <property type="entry name" value="TorD-like"/>
    <property type="match status" value="1"/>
</dbReference>
<dbReference type="SUPFAM" id="SSF89155">
    <property type="entry name" value="TorD-like"/>
    <property type="match status" value="1"/>
</dbReference>
<reference evidence="3" key="1">
    <citation type="submission" date="2014-06" db="EMBL/GenBank/DDBJ databases">
        <authorList>
            <person name="Urmite Genomes Urmite Genomes"/>
        </authorList>
    </citation>
    <scope>NUCLEOTIDE SEQUENCE</scope>
</reference>
<comment type="similarity">
    <text evidence="2">Belongs to the TorD/DmsD family. DmsD subfamily.</text>
</comment>
<proteinExistence type="inferred from homology"/>
<evidence type="ECO:0000313" key="4">
    <source>
        <dbReference type="EMBL" id="MBJ9868622.1"/>
    </source>
</evidence>
<dbReference type="EMBL" id="JADVNV010000004">
    <property type="protein sequence ID" value="MBJ9868622.1"/>
    <property type="molecule type" value="Genomic_DNA"/>
</dbReference>
<sequence>MTSFSQRDDFSMAARVLGALFYYAPDSTEAAPLVSALKTDGWQAQWPLSPEVLAPIAAVFQADIEEPLPQAWQRLFVGPWALPSPPWGSVWLDRESVLFGESTLALRQWMRDNGIQFEIQQNEPEDHFGSLLLLAAWLAENGRHSECEQLLAWHLLPWSARFLAVFIEGANHPFYQAAGELAQQTLAQWQSQLLIPVAVKPLFR</sequence>
<dbReference type="Proteomes" id="UP000251584">
    <property type="component" value="Unassembled WGS sequence"/>
</dbReference>
<dbReference type="GeneID" id="45135643"/>
<evidence type="ECO:0000313" key="7">
    <source>
        <dbReference type="EMBL" id="VEB94848.1"/>
    </source>
</evidence>
<comment type="function">
    <text evidence="2">Required for biogenesis/assembly of DMSO reductase, but not for the interaction of the DmsA signal peptide with the Tat system. May be part of a chaperone cascade complex that facilitates a folding-maturation pathway for the substrate protein.</text>
</comment>
<dbReference type="EMBL" id="LR134204">
    <property type="protein sequence ID" value="VEB94848.1"/>
    <property type="molecule type" value="Genomic_DNA"/>
</dbReference>
<reference evidence="6 8" key="2">
    <citation type="submission" date="2018-06" db="EMBL/GenBank/DDBJ databases">
        <authorList>
            <consortium name="Pathogen Informatics"/>
            <person name="Doyle S."/>
        </authorList>
    </citation>
    <scope>NUCLEOTIDE SEQUENCE [LARGE SCALE GENOMIC DNA]</scope>
    <source>
        <strain evidence="6 8">NCTC10786</strain>
    </source>
</reference>
<gene>
    <name evidence="2 4" type="primary">dmsD</name>
    <name evidence="3" type="ORF">BN1086_01597</name>
    <name evidence="5" type="ORF">EGS84_16260</name>
    <name evidence="4" type="ORF">I5687_11770</name>
    <name evidence="6" type="ORF">NCTC10786_04749</name>
    <name evidence="7" type="ORF">NCTC11075_05782</name>
</gene>
<reference evidence="5" key="3">
    <citation type="submission" date="2018-10" db="EMBL/GenBank/DDBJ databases">
        <title>FDA dAtabase for Regulatory Grade micrObial Sequences (FDA-ARGOS): Supporting development and validation of Infectious Disease Dx tests.</title>
        <authorList>
            <person name="Campos J."/>
            <person name="Goldberg B."/>
            <person name="Tallon L.J."/>
            <person name="Sadzewicz L."/>
            <person name="Zhao X."/>
            <person name="Vavikolanu K."/>
            <person name="Mehta A."/>
            <person name="Aluvathingal J."/>
            <person name="Nadendla S."/>
            <person name="Geyer C."/>
            <person name="Nandy P."/>
            <person name="Yan Y."/>
            <person name="Sichtig H."/>
        </authorList>
    </citation>
    <scope>NUCLEOTIDE SEQUENCE</scope>
    <source>
        <strain evidence="5">FDAARGOS_526</strain>
    </source>
</reference>
<dbReference type="RefSeq" id="WP_024130349.1">
    <property type="nucleotide sequence ID" value="NZ_ABTEQQ020000001.1"/>
</dbReference>
<evidence type="ECO:0000313" key="8">
    <source>
        <dbReference type="Proteomes" id="UP000251584"/>
    </source>
</evidence>
<dbReference type="InterPro" id="IPR028611">
    <property type="entry name" value="DmsD_chaperone"/>
</dbReference>
<keyword evidence="1 2" id="KW-0143">Chaperone</keyword>
<evidence type="ECO:0000256" key="2">
    <source>
        <dbReference type="HAMAP-Rule" id="MF_00940"/>
    </source>
</evidence>
<dbReference type="PIRSF" id="PIRSF004690">
    <property type="entry name" value="DmsD"/>
    <property type="match status" value="1"/>
</dbReference>